<evidence type="ECO:0000259" key="1">
    <source>
        <dbReference type="PROSITE" id="PS51186"/>
    </source>
</evidence>
<dbReference type="OrthoDB" id="9788916at2"/>
<evidence type="ECO:0000313" key="2">
    <source>
        <dbReference type="EMBL" id="RBL90836.1"/>
    </source>
</evidence>
<dbReference type="PANTHER" id="PTHR43792:SF1">
    <property type="entry name" value="N-ACETYLTRANSFERASE DOMAIN-CONTAINING PROTEIN"/>
    <property type="match status" value="1"/>
</dbReference>
<feature type="domain" description="N-acetyltransferase" evidence="1">
    <location>
        <begin position="10"/>
        <end position="176"/>
    </location>
</feature>
<dbReference type="InterPro" id="IPR016181">
    <property type="entry name" value="Acyl_CoA_acyltransferase"/>
</dbReference>
<dbReference type="InterPro" id="IPR000182">
    <property type="entry name" value="GNAT_dom"/>
</dbReference>
<dbReference type="SUPFAM" id="SSF55729">
    <property type="entry name" value="Acyl-CoA N-acyltransferases (Nat)"/>
    <property type="match status" value="1"/>
</dbReference>
<evidence type="ECO:0000313" key="3">
    <source>
        <dbReference type="Proteomes" id="UP000253410"/>
    </source>
</evidence>
<dbReference type="RefSeq" id="WP_113619593.1">
    <property type="nucleotide sequence ID" value="NZ_QFFJ01000002.1"/>
</dbReference>
<dbReference type="AlphaFoldDB" id="A0A365XWV2"/>
<dbReference type="GO" id="GO:0016747">
    <property type="term" value="F:acyltransferase activity, transferring groups other than amino-acyl groups"/>
    <property type="evidence" value="ECO:0007669"/>
    <property type="project" value="InterPro"/>
</dbReference>
<protein>
    <submittedName>
        <fullName evidence="2">GNAT family N-acetyltransferase</fullName>
    </submittedName>
</protein>
<proteinExistence type="predicted"/>
<dbReference type="Gene3D" id="3.40.630.30">
    <property type="match status" value="1"/>
</dbReference>
<dbReference type="PROSITE" id="PS51186">
    <property type="entry name" value="GNAT"/>
    <property type="match status" value="1"/>
</dbReference>
<comment type="caution">
    <text evidence="2">The sequence shown here is derived from an EMBL/GenBank/DDBJ whole genome shotgun (WGS) entry which is preliminary data.</text>
</comment>
<dbReference type="PANTHER" id="PTHR43792">
    <property type="entry name" value="GNAT FAMILY, PUTATIVE (AFU_ORTHOLOGUE AFUA_3G00765)-RELATED-RELATED"/>
    <property type="match status" value="1"/>
</dbReference>
<accession>A0A365XWV2</accession>
<dbReference type="Pfam" id="PF13302">
    <property type="entry name" value="Acetyltransf_3"/>
    <property type="match status" value="1"/>
</dbReference>
<gene>
    <name evidence="2" type="ORF">DF182_30850</name>
</gene>
<keyword evidence="2" id="KW-0808">Transferase</keyword>
<dbReference type="Proteomes" id="UP000253410">
    <property type="component" value="Unassembled WGS sequence"/>
</dbReference>
<organism evidence="2 3">
    <name type="scientific">Chitinophaga flava</name>
    <dbReference type="NCBI Taxonomy" id="2259036"/>
    <lineage>
        <taxon>Bacteria</taxon>
        <taxon>Pseudomonadati</taxon>
        <taxon>Bacteroidota</taxon>
        <taxon>Chitinophagia</taxon>
        <taxon>Chitinophagales</taxon>
        <taxon>Chitinophagaceae</taxon>
        <taxon>Chitinophaga</taxon>
    </lineage>
</organism>
<name>A0A365XWV2_9BACT</name>
<dbReference type="InterPro" id="IPR051531">
    <property type="entry name" value="N-acetyltransferase"/>
</dbReference>
<sequence>MKVYIETLRLLLRSWKETDLPIFIAMNQDERVMEFFMTRRTPENTTAFYQEICEELEKYNFGLFAVERKEEGDFIGFIGLHHLTYEVDFGPGVEIGWRLIAEAWGQGYATEGAKACLDYANEQMHLKEVFSFTTLTNIRSENVMKKIGMERVKEFGHPLVPVDHPLYPHVLYRISF</sequence>
<keyword evidence="3" id="KW-1185">Reference proteome</keyword>
<reference evidence="2 3" key="1">
    <citation type="submission" date="2018-05" db="EMBL/GenBank/DDBJ databases">
        <title>Chitinophaga sp. K3CV102501T nov., isolated from isolated from a monsoon evergreen broad-leaved forest soil.</title>
        <authorList>
            <person name="Lv Y."/>
        </authorList>
    </citation>
    <scope>NUCLEOTIDE SEQUENCE [LARGE SCALE GENOMIC DNA]</scope>
    <source>
        <strain evidence="2 3">GDMCC 1.1325</strain>
    </source>
</reference>
<dbReference type="EMBL" id="QFFJ01000002">
    <property type="protein sequence ID" value="RBL90836.1"/>
    <property type="molecule type" value="Genomic_DNA"/>
</dbReference>